<organism evidence="3 4">
    <name type="scientific">Ictalurus punctatus</name>
    <name type="common">Channel catfish</name>
    <name type="synonym">Silurus punctatus</name>
    <dbReference type="NCBI Taxonomy" id="7998"/>
    <lineage>
        <taxon>Eukaryota</taxon>
        <taxon>Metazoa</taxon>
        <taxon>Chordata</taxon>
        <taxon>Craniata</taxon>
        <taxon>Vertebrata</taxon>
        <taxon>Euteleostomi</taxon>
        <taxon>Actinopterygii</taxon>
        <taxon>Neopterygii</taxon>
        <taxon>Teleostei</taxon>
        <taxon>Ostariophysi</taxon>
        <taxon>Siluriformes</taxon>
        <taxon>Ictaluridae</taxon>
        <taxon>Ictalurus</taxon>
    </lineage>
</organism>
<dbReference type="OrthoDB" id="10260387at2759"/>
<keyword evidence="2" id="KW-0472">Membrane</keyword>
<evidence type="ECO:0000313" key="3">
    <source>
        <dbReference type="Proteomes" id="UP000221080"/>
    </source>
</evidence>
<evidence type="ECO:0000256" key="1">
    <source>
        <dbReference type="SAM" id="Coils"/>
    </source>
</evidence>
<sequence>MSIYKKPCDEITVSQLYSSKVVLKNTAEAVIVPLKGGISSMNEVYQALIKADVDPVTGQCSNYEYIRQQIVQAHQLLEQSEQTASSGLKSLNENLERLTQDEGKLKREMNDTKQTLTKLRTEQASSEKLLRESQGDLELARTNLNSTKRILQKQKRRKQKAELVSDVGAILFPIPIIGWIAGSGMLIGGEIAMVKAKNFIKLAKKEASKSEKEVIKYEHKVSDYKSRISQTKRYASQKDEKLKQTCEGIQKVKKQIESVADFQNKVRSAVPLLGVLSGRASVAEHQTRRFILQEPVRKVIEDVMKATEQITGNKVLYDNDMPRLLDQMKENSQRMAAICASEDSSNYT</sequence>
<evidence type="ECO:0000313" key="4">
    <source>
        <dbReference type="RefSeq" id="XP_017336382.1"/>
    </source>
</evidence>
<name>A0A2D0S0X2_ICTPU</name>
<dbReference type="RefSeq" id="XP_017336382.1">
    <property type="nucleotide sequence ID" value="XM_017480893.3"/>
</dbReference>
<feature type="transmembrane region" description="Helical" evidence="2">
    <location>
        <begin position="163"/>
        <end position="187"/>
    </location>
</feature>
<feature type="coiled-coil region" evidence="1">
    <location>
        <begin position="81"/>
        <end position="164"/>
    </location>
</feature>
<dbReference type="AlphaFoldDB" id="A0A2D0S0X2"/>
<reference evidence="3" key="1">
    <citation type="journal article" date="2016" name="Nat. Commun.">
        <title>The channel catfish genome sequence provides insights into the evolution of scale formation in teleosts.</title>
        <authorList>
            <person name="Liu Z."/>
            <person name="Liu S."/>
            <person name="Yao J."/>
            <person name="Bao L."/>
            <person name="Zhang J."/>
            <person name="Li Y."/>
            <person name="Jiang C."/>
            <person name="Sun L."/>
            <person name="Wang R."/>
            <person name="Zhang Y."/>
            <person name="Zhou T."/>
            <person name="Zeng Q."/>
            <person name="Fu Q."/>
            <person name="Gao S."/>
            <person name="Li N."/>
            <person name="Koren S."/>
            <person name="Jiang Y."/>
            <person name="Zimin A."/>
            <person name="Xu P."/>
            <person name="Phillippy A.M."/>
            <person name="Geng X."/>
            <person name="Song L."/>
            <person name="Sun F."/>
            <person name="Li C."/>
            <person name="Wang X."/>
            <person name="Chen A."/>
            <person name="Jin Y."/>
            <person name="Yuan Z."/>
            <person name="Yang Y."/>
            <person name="Tan S."/>
            <person name="Peatman E."/>
            <person name="Lu J."/>
            <person name="Qin Z."/>
            <person name="Dunham R."/>
            <person name="Li Z."/>
            <person name="Sonstegard T."/>
            <person name="Feng J."/>
            <person name="Danzmann R.G."/>
            <person name="Schroeder S."/>
            <person name="Scheffler B."/>
            <person name="Duke M.V."/>
            <person name="Ballard L."/>
            <person name="Kucuktas H."/>
            <person name="Kaltenboeck L."/>
            <person name="Liu H."/>
            <person name="Armbruster J."/>
            <person name="Xie Y."/>
            <person name="Kirby M.L."/>
            <person name="Tian Y."/>
            <person name="Flanagan M.E."/>
            <person name="Mu W."/>
            <person name="Waldbieser G.C."/>
        </authorList>
    </citation>
    <scope>NUCLEOTIDE SEQUENCE [LARGE SCALE GENOMIC DNA]</scope>
    <source>
        <strain evidence="3">SDA103</strain>
    </source>
</reference>
<evidence type="ECO:0000256" key="2">
    <source>
        <dbReference type="SAM" id="Phobius"/>
    </source>
</evidence>
<protein>
    <submittedName>
        <fullName evidence="4">Uncharacterized protein LOC108272473</fullName>
    </submittedName>
</protein>
<dbReference type="Proteomes" id="UP000221080">
    <property type="component" value="Chromosome 12"/>
</dbReference>
<keyword evidence="1" id="KW-0175">Coiled coil</keyword>
<reference evidence="4" key="2">
    <citation type="submission" date="2025-08" db="UniProtKB">
        <authorList>
            <consortium name="RefSeq"/>
        </authorList>
    </citation>
    <scope>IDENTIFICATION</scope>
    <source>
        <tissue evidence="4">Blood</tissue>
    </source>
</reference>
<keyword evidence="3" id="KW-1185">Reference proteome</keyword>
<keyword evidence="2" id="KW-1133">Transmembrane helix</keyword>
<dbReference type="GeneID" id="108272473"/>
<keyword evidence="2" id="KW-0812">Transmembrane</keyword>
<dbReference type="KEGG" id="ipu:108272473"/>
<accession>A0A2D0S0X2</accession>
<gene>
    <name evidence="4" type="primary">LOC108272473</name>
</gene>
<proteinExistence type="predicted"/>